<dbReference type="EMBL" id="UOEW01000054">
    <property type="protein sequence ID" value="VAW34033.1"/>
    <property type="molecule type" value="Genomic_DNA"/>
</dbReference>
<dbReference type="AlphaFoldDB" id="A0A3B0V0W8"/>
<accession>A0A3B0V0W8</accession>
<proteinExistence type="inferred from homology"/>
<dbReference type="InterPro" id="IPR017870">
    <property type="entry name" value="FeS_cluster_insertion_CS"/>
</dbReference>
<organism evidence="3">
    <name type="scientific">hydrothermal vent metagenome</name>
    <dbReference type="NCBI Taxonomy" id="652676"/>
    <lineage>
        <taxon>unclassified sequences</taxon>
        <taxon>metagenomes</taxon>
        <taxon>ecological metagenomes</taxon>
    </lineage>
</organism>
<dbReference type="InterPro" id="IPR035903">
    <property type="entry name" value="HesB-like_dom_sf"/>
</dbReference>
<reference evidence="3" key="1">
    <citation type="submission" date="2018-06" db="EMBL/GenBank/DDBJ databases">
        <authorList>
            <person name="Zhirakovskaya E."/>
        </authorList>
    </citation>
    <scope>NUCLEOTIDE SEQUENCE</scope>
</reference>
<dbReference type="InterPro" id="IPR000361">
    <property type="entry name" value="ATAP_core_dom"/>
</dbReference>
<dbReference type="Pfam" id="PF01521">
    <property type="entry name" value="Fe-S_biosyn"/>
    <property type="match status" value="1"/>
</dbReference>
<sequence>MDTMSLHVTQKAADRIKGFLDKDKSAIGFKINIQKTGCSGWGYAVDMPHILNEDDVVYQDKGVNLIASKETLKLIAGTTIDFEKQGINHIFVYKNPNATGECGCGESFTTTQVPI</sequence>
<dbReference type="GO" id="GO:0051537">
    <property type="term" value="F:2 iron, 2 sulfur cluster binding"/>
    <property type="evidence" value="ECO:0007669"/>
    <property type="project" value="TreeGrafter"/>
</dbReference>
<dbReference type="SUPFAM" id="SSF89360">
    <property type="entry name" value="HesB-like domain"/>
    <property type="match status" value="1"/>
</dbReference>
<dbReference type="NCBIfam" id="TIGR00049">
    <property type="entry name" value="iron-sulfur cluster assembly accessory protein"/>
    <property type="match status" value="1"/>
</dbReference>
<protein>
    <submittedName>
        <fullName evidence="3">Iron-sulfur cluster assembly iron binding protein IscA</fullName>
    </submittedName>
</protein>
<dbReference type="InterPro" id="IPR016092">
    <property type="entry name" value="ATAP"/>
</dbReference>
<evidence type="ECO:0000256" key="1">
    <source>
        <dbReference type="ARBA" id="ARBA00006718"/>
    </source>
</evidence>
<dbReference type="GO" id="GO:0005829">
    <property type="term" value="C:cytosol"/>
    <property type="evidence" value="ECO:0007669"/>
    <property type="project" value="TreeGrafter"/>
</dbReference>
<evidence type="ECO:0000259" key="2">
    <source>
        <dbReference type="Pfam" id="PF01521"/>
    </source>
</evidence>
<feature type="domain" description="Core" evidence="2">
    <location>
        <begin position="4"/>
        <end position="106"/>
    </location>
</feature>
<evidence type="ECO:0000313" key="3">
    <source>
        <dbReference type="EMBL" id="VAW34033.1"/>
    </source>
</evidence>
<gene>
    <name evidence="3" type="ORF">MNBD_GAMMA01-1063</name>
</gene>
<dbReference type="Gene3D" id="2.60.300.12">
    <property type="entry name" value="HesB-like domain"/>
    <property type="match status" value="1"/>
</dbReference>
<dbReference type="PANTHER" id="PTHR10072:SF41">
    <property type="entry name" value="IRON-SULFUR CLUSTER ASSEMBLY 1 HOMOLOG, MITOCHONDRIAL"/>
    <property type="match status" value="1"/>
</dbReference>
<dbReference type="InterPro" id="IPR050322">
    <property type="entry name" value="Fe-S_cluster_asmbl/transfer"/>
</dbReference>
<comment type="similarity">
    <text evidence="1">Belongs to the HesB/IscA family.</text>
</comment>
<dbReference type="PROSITE" id="PS01152">
    <property type="entry name" value="HESB"/>
    <property type="match status" value="1"/>
</dbReference>
<name>A0A3B0V0W8_9ZZZZ</name>
<dbReference type="PANTHER" id="PTHR10072">
    <property type="entry name" value="IRON-SULFUR CLUSTER ASSEMBLY PROTEIN"/>
    <property type="match status" value="1"/>
</dbReference>
<dbReference type="GO" id="GO:0016226">
    <property type="term" value="P:iron-sulfur cluster assembly"/>
    <property type="evidence" value="ECO:0007669"/>
    <property type="project" value="InterPro"/>
</dbReference>